<name>A0A1G9URL6_9ACTN</name>
<gene>
    <name evidence="1" type="ORF">SAMN05421869_14952</name>
</gene>
<dbReference type="Proteomes" id="UP000199202">
    <property type="component" value="Unassembled WGS sequence"/>
</dbReference>
<dbReference type="EMBL" id="FNDJ01000049">
    <property type="protein sequence ID" value="SDM62205.1"/>
    <property type="molecule type" value="Genomic_DNA"/>
</dbReference>
<evidence type="ECO:0000313" key="1">
    <source>
        <dbReference type="EMBL" id="SDM62205.1"/>
    </source>
</evidence>
<organism evidence="1 2">
    <name type="scientific">Nonomuraea jiangxiensis</name>
    <dbReference type="NCBI Taxonomy" id="633440"/>
    <lineage>
        <taxon>Bacteria</taxon>
        <taxon>Bacillati</taxon>
        <taxon>Actinomycetota</taxon>
        <taxon>Actinomycetes</taxon>
        <taxon>Streptosporangiales</taxon>
        <taxon>Streptosporangiaceae</taxon>
        <taxon>Nonomuraea</taxon>
    </lineage>
</organism>
<protein>
    <submittedName>
        <fullName evidence="1">Uncharacterized protein</fullName>
    </submittedName>
</protein>
<reference evidence="1 2" key="1">
    <citation type="submission" date="2016-10" db="EMBL/GenBank/DDBJ databases">
        <authorList>
            <person name="de Groot N.N."/>
        </authorList>
    </citation>
    <scope>NUCLEOTIDE SEQUENCE [LARGE SCALE GENOMIC DNA]</scope>
    <source>
        <strain evidence="1 2">CGMCC 4.6533</strain>
    </source>
</reference>
<sequence length="39" mass="4407">MIAKAASWLRCRRVFGISSPTAMKYVYAAHPGRRSTLPR</sequence>
<dbReference type="AlphaFoldDB" id="A0A1G9URL6"/>
<accession>A0A1G9URL6</accession>
<evidence type="ECO:0000313" key="2">
    <source>
        <dbReference type="Proteomes" id="UP000199202"/>
    </source>
</evidence>
<proteinExistence type="predicted"/>
<keyword evidence="2" id="KW-1185">Reference proteome</keyword>